<name>A0A8S4AEE0_9EUPU</name>
<sequence>MDCNLCLSSGMKILLLLFAHCFITTLTVNLDGSPGSYIMYPAWDVCFNDSISFEFKTKNAHSLLLYVERGENFQELKLYKGSARLRVSTREGTFIVRAGEALNDNTWHTVLVNQVGSLMSLKVDSLEYTRHFSEALQRHGASLSNQTLIFVGGLPLEYDSIKFSSLASPAVILEPRFRGSIRNFSYRNCNGDMVSLAPLGSSGILTQDVDLCETKNPCLNGGRCLATDQGAACDCSLLEFHGHFCEIQKTPTDATFLGTQFIFYNFSNKRDVIVSNQDQISLHFRTKQASSLLFHSGNTKDYITVGLYNGAVFVSANLGSGMYQTQVRTSGSRCDDDRWHDLVVRREAKELTRDKGVCYISVELDGVHREHGSTSGTFSRMSSNVLYVAGSPRTDTLPGSRVRNNFKGCLKRVSLSYWVYTFMESQPVTFTTPESHVTISAWDRPSLKRSLAFQLRTVEPRGLILYSSGVPNSNNFLALELFDGFLYLLLDMGSGVQKLQASKLPVTDGIAHDIHFEFSGNQGYISVDGHREQFLFSESSEMFHLGELLYVGGLGSEVDATLLPKELWAAKLELFYVGCVQDFVLNGRQVDLMAAAKVQNRTDVEGYCKTLDHQCWSFPCNHQGKCVEGWNRFTCDCRATGFTGSVCQTATVTLRFNETQFMKVSMATQLITEVDDISLRFRTKHPTGLLFVATGQTDGKMELHLDDGVLYLSFTLGGGAKVLSTGHALHDNVWHTVFIRRRLQTVELVIDQERSVKDELPGQIKELSFLNVEVGHLARPDFGSGDHRLGFVGSMQSFIFNGKDLFQIMKSDVKDKIEISAHFSSDEHSVLKPVTFKSAETYAILSQLQFGDKLAITFQLRTTEPTGLILYYGGEEPDFFALELFQGFLFYVYDMGGGPQRVKANVTHPLNDNKWHEVFLLRTETHKHLLRVDGTPPTIDDLASVKNHKLDPGGLLYIGGVSKKMYSQFSKVIYSRHGFVGCLGSLDLNGFLPDLVQDASPIHGSIEYGCQGPVVRCAAHSCANNGKCVQHWTSYKCDCDMTSFTGPVCKDEGVSYKFGPGPGLLTFMYPEGQQPSTSYDSLAFGFQTFQDDATLIRIDSKTFDDFVHIELVKGHVHVSYNMGTVKHHVAHYHKNVNDGRYHVVRFTRTGSDTTLQVDANTPQVKNPTGHQSHIFNNQASVKIGGRKVNGSIVDHFEGIISDLPADEVIDEMQSTEG</sequence>
<feature type="signal peptide" evidence="8">
    <location>
        <begin position="1"/>
        <end position="27"/>
    </location>
</feature>
<dbReference type="AlphaFoldDB" id="A0A8S4AEE0"/>
<keyword evidence="3" id="KW-0812">Transmembrane</keyword>
<dbReference type="Gene3D" id="2.10.25.10">
    <property type="entry name" value="Laminin"/>
    <property type="match status" value="3"/>
</dbReference>
<evidence type="ECO:0000313" key="11">
    <source>
        <dbReference type="EMBL" id="CAG5136431.1"/>
    </source>
</evidence>
<dbReference type="Gene3D" id="2.60.120.200">
    <property type="match status" value="6"/>
</dbReference>
<dbReference type="SUPFAM" id="SSF49899">
    <property type="entry name" value="Concanavalin A-like lectins/glucanases"/>
    <property type="match status" value="6"/>
</dbReference>
<evidence type="ECO:0000313" key="12">
    <source>
        <dbReference type="Proteomes" id="UP000678393"/>
    </source>
</evidence>
<protein>
    <submittedName>
        <fullName evidence="11">Uncharacterized protein</fullName>
    </submittedName>
</protein>
<evidence type="ECO:0000259" key="9">
    <source>
        <dbReference type="PROSITE" id="PS50025"/>
    </source>
</evidence>
<evidence type="ECO:0000256" key="2">
    <source>
        <dbReference type="ARBA" id="ARBA00022536"/>
    </source>
</evidence>
<dbReference type="PROSITE" id="PS50025">
    <property type="entry name" value="LAM_G_DOMAIN"/>
    <property type="match status" value="6"/>
</dbReference>
<dbReference type="PANTHER" id="PTHR15036:SF89">
    <property type="entry name" value="NEUREXIN 1, ISOFORM F"/>
    <property type="match status" value="1"/>
</dbReference>
<evidence type="ECO:0000256" key="6">
    <source>
        <dbReference type="ARBA" id="ARBA00023157"/>
    </source>
</evidence>
<reference evidence="11" key="1">
    <citation type="submission" date="2021-04" db="EMBL/GenBank/DDBJ databases">
        <authorList>
            <consortium name="Molecular Ecology Group"/>
        </authorList>
    </citation>
    <scope>NUCLEOTIDE SEQUENCE</scope>
</reference>
<feature type="domain" description="Laminin G" evidence="9">
    <location>
        <begin position="253"/>
        <end position="432"/>
    </location>
</feature>
<keyword evidence="6" id="KW-1015">Disulfide bond</keyword>
<feature type="domain" description="EGF-like" evidence="10">
    <location>
        <begin position="208"/>
        <end position="246"/>
    </location>
</feature>
<proteinExistence type="predicted"/>
<dbReference type="EMBL" id="CAJHNH020008532">
    <property type="protein sequence ID" value="CAG5136431.1"/>
    <property type="molecule type" value="Genomic_DNA"/>
</dbReference>
<feature type="domain" description="Laminin G" evidence="9">
    <location>
        <begin position="426"/>
        <end position="608"/>
    </location>
</feature>
<feature type="domain" description="Laminin G" evidence="9">
    <location>
        <begin position="1054"/>
        <end position="1217"/>
    </location>
</feature>
<evidence type="ECO:0000256" key="7">
    <source>
        <dbReference type="PROSITE-ProRule" id="PRU00076"/>
    </source>
</evidence>
<comment type="caution">
    <text evidence="11">The sequence shown here is derived from an EMBL/GenBank/DDBJ whole genome shotgun (WGS) entry which is preliminary data.</text>
</comment>
<feature type="domain" description="Laminin G" evidence="9">
    <location>
        <begin position="27"/>
        <end position="212"/>
    </location>
</feature>
<dbReference type="SMART" id="SM00179">
    <property type="entry name" value="EGF_CA"/>
    <property type="match status" value="3"/>
</dbReference>
<evidence type="ECO:0000256" key="1">
    <source>
        <dbReference type="ARBA" id="ARBA00004370"/>
    </source>
</evidence>
<evidence type="ECO:0000256" key="5">
    <source>
        <dbReference type="ARBA" id="ARBA00023136"/>
    </source>
</evidence>
<dbReference type="InterPro" id="IPR013320">
    <property type="entry name" value="ConA-like_dom_sf"/>
</dbReference>
<evidence type="ECO:0000256" key="4">
    <source>
        <dbReference type="ARBA" id="ARBA00022989"/>
    </source>
</evidence>
<comment type="caution">
    <text evidence="7">Lacks conserved residue(s) required for the propagation of feature annotation.</text>
</comment>
<keyword evidence="2 7" id="KW-0245">EGF-like domain</keyword>
<keyword evidence="4" id="KW-1133">Transmembrane helix</keyword>
<evidence type="ECO:0000259" key="10">
    <source>
        <dbReference type="PROSITE" id="PS50026"/>
    </source>
</evidence>
<feature type="domain" description="EGF-like" evidence="10">
    <location>
        <begin position="1013"/>
        <end position="1050"/>
    </location>
</feature>
<keyword evidence="5" id="KW-0472">Membrane</keyword>
<dbReference type="PANTHER" id="PTHR15036">
    <property type="entry name" value="PIKACHURIN-LIKE PROTEIN"/>
    <property type="match status" value="1"/>
</dbReference>
<feature type="domain" description="Laminin G" evidence="9">
    <location>
        <begin position="651"/>
        <end position="821"/>
    </location>
</feature>
<comment type="subcellular location">
    <subcellularLocation>
        <location evidence="1">Membrane</location>
    </subcellularLocation>
</comment>
<feature type="chain" id="PRO_5035946392" evidence="8">
    <location>
        <begin position="28"/>
        <end position="1217"/>
    </location>
</feature>
<dbReference type="SMART" id="SM00282">
    <property type="entry name" value="LamG"/>
    <property type="match status" value="6"/>
</dbReference>
<accession>A0A8S4AEE0</accession>
<gene>
    <name evidence="11" type="ORF">CUNI_LOCUS21989</name>
</gene>
<dbReference type="CDD" id="cd00110">
    <property type="entry name" value="LamG"/>
    <property type="match status" value="6"/>
</dbReference>
<dbReference type="Pfam" id="PF00008">
    <property type="entry name" value="EGF"/>
    <property type="match status" value="1"/>
</dbReference>
<dbReference type="InterPro" id="IPR000742">
    <property type="entry name" value="EGF"/>
</dbReference>
<dbReference type="GO" id="GO:0016020">
    <property type="term" value="C:membrane"/>
    <property type="evidence" value="ECO:0007669"/>
    <property type="project" value="UniProtKB-SubCell"/>
</dbReference>
<dbReference type="SMART" id="SM00181">
    <property type="entry name" value="EGF"/>
    <property type="match status" value="3"/>
</dbReference>
<keyword evidence="12" id="KW-1185">Reference proteome</keyword>
<dbReference type="GO" id="GO:0005509">
    <property type="term" value="F:calcium ion binding"/>
    <property type="evidence" value="ECO:0007669"/>
    <property type="project" value="InterPro"/>
</dbReference>
<dbReference type="FunFam" id="2.10.25.10:FF:000015">
    <property type="entry name" value="neurexin-1 isoform X1"/>
    <property type="match status" value="1"/>
</dbReference>
<dbReference type="InterPro" id="IPR050372">
    <property type="entry name" value="Neurexin-related_CASP"/>
</dbReference>
<organism evidence="11 12">
    <name type="scientific">Candidula unifasciata</name>
    <dbReference type="NCBI Taxonomy" id="100452"/>
    <lineage>
        <taxon>Eukaryota</taxon>
        <taxon>Metazoa</taxon>
        <taxon>Spiralia</taxon>
        <taxon>Lophotrochozoa</taxon>
        <taxon>Mollusca</taxon>
        <taxon>Gastropoda</taxon>
        <taxon>Heterobranchia</taxon>
        <taxon>Euthyneura</taxon>
        <taxon>Panpulmonata</taxon>
        <taxon>Eupulmonata</taxon>
        <taxon>Stylommatophora</taxon>
        <taxon>Helicina</taxon>
        <taxon>Helicoidea</taxon>
        <taxon>Geomitridae</taxon>
        <taxon>Candidula</taxon>
    </lineage>
</organism>
<dbReference type="CDD" id="cd00054">
    <property type="entry name" value="EGF_CA"/>
    <property type="match status" value="3"/>
</dbReference>
<dbReference type="Pfam" id="PF02210">
    <property type="entry name" value="Laminin_G_2"/>
    <property type="match status" value="6"/>
</dbReference>
<keyword evidence="8" id="KW-0732">Signal</keyword>
<evidence type="ECO:0000256" key="8">
    <source>
        <dbReference type="SAM" id="SignalP"/>
    </source>
</evidence>
<dbReference type="InterPro" id="IPR001881">
    <property type="entry name" value="EGF-like_Ca-bd_dom"/>
</dbReference>
<feature type="domain" description="Laminin G" evidence="9">
    <location>
        <begin position="832"/>
        <end position="1010"/>
    </location>
</feature>
<dbReference type="PROSITE" id="PS50026">
    <property type="entry name" value="EGF_3"/>
    <property type="match status" value="3"/>
</dbReference>
<evidence type="ECO:0000256" key="3">
    <source>
        <dbReference type="ARBA" id="ARBA00022692"/>
    </source>
</evidence>
<dbReference type="InterPro" id="IPR001791">
    <property type="entry name" value="Laminin_G"/>
</dbReference>
<dbReference type="OrthoDB" id="6275838at2759"/>
<feature type="non-terminal residue" evidence="11">
    <location>
        <position position="1"/>
    </location>
</feature>
<feature type="domain" description="EGF-like" evidence="10">
    <location>
        <begin position="611"/>
        <end position="648"/>
    </location>
</feature>
<dbReference type="Proteomes" id="UP000678393">
    <property type="component" value="Unassembled WGS sequence"/>
</dbReference>